<evidence type="ECO:0000256" key="4">
    <source>
        <dbReference type="ARBA" id="ARBA00022833"/>
    </source>
</evidence>
<keyword evidence="3 5" id="KW-0378">Hydrolase</keyword>
<evidence type="ECO:0000256" key="3">
    <source>
        <dbReference type="ARBA" id="ARBA00022801"/>
    </source>
</evidence>
<keyword evidence="2" id="KW-0479">Metal-binding</keyword>
<dbReference type="KEGG" id="otm:OSB_08030"/>
<gene>
    <name evidence="5" type="primary">ytnP_1</name>
    <name evidence="5" type="ORF">OSB_08030</name>
</gene>
<comment type="similarity">
    <text evidence="1">Belongs to the metallo-beta-lactamase superfamily.</text>
</comment>
<dbReference type="RefSeq" id="WP_049833764.1">
    <property type="nucleotide sequence ID" value="NZ_CP012160.1"/>
</dbReference>
<dbReference type="InterPro" id="IPR001279">
    <property type="entry name" value="Metallo-B-lactamas"/>
</dbReference>
<reference evidence="5 6" key="1">
    <citation type="journal article" date="2015" name="Genome Announc.">
        <title>Closed Genome Sequence of Octadecabacter temperatus SB1, the First Mesophilic Species of the Genus Octadecabacter.</title>
        <authorList>
            <person name="Voget S."/>
            <person name="Billerbeck S."/>
            <person name="Simon M."/>
            <person name="Daniel R."/>
        </authorList>
    </citation>
    <scope>NUCLEOTIDE SEQUENCE [LARGE SCALE GENOMIC DNA]</scope>
    <source>
        <strain evidence="5 6">SB1</strain>
    </source>
</reference>
<name>A0A0K0Y346_9RHOB</name>
<evidence type="ECO:0000256" key="1">
    <source>
        <dbReference type="ARBA" id="ARBA00007749"/>
    </source>
</evidence>
<dbReference type="OrthoDB" id="9773738at2"/>
<dbReference type="CDD" id="cd07720">
    <property type="entry name" value="OPHC2-like_MBL-fold"/>
    <property type="match status" value="1"/>
</dbReference>
<dbReference type="EMBL" id="CP012160">
    <property type="protein sequence ID" value="AKS45364.1"/>
    <property type="molecule type" value="Genomic_DNA"/>
</dbReference>
<dbReference type="InterPro" id="IPR036866">
    <property type="entry name" value="RibonucZ/Hydroxyglut_hydro"/>
</dbReference>
<dbReference type="Gene3D" id="3.60.15.10">
    <property type="entry name" value="Ribonuclease Z/Hydroxyacylglutathione hydrolase-like"/>
    <property type="match status" value="1"/>
</dbReference>
<protein>
    <submittedName>
        <fullName evidence="5">Putative quorum-quenching lactonase YtnP</fullName>
        <ecNumber evidence="5">3.1.1.-</ecNumber>
    </submittedName>
</protein>
<dbReference type="GO" id="GO:0046872">
    <property type="term" value="F:metal ion binding"/>
    <property type="evidence" value="ECO:0007669"/>
    <property type="project" value="UniProtKB-KW"/>
</dbReference>
<evidence type="ECO:0000313" key="5">
    <source>
        <dbReference type="EMBL" id="AKS45364.1"/>
    </source>
</evidence>
<evidence type="ECO:0000313" key="6">
    <source>
        <dbReference type="Proteomes" id="UP000067444"/>
    </source>
</evidence>
<organism evidence="5 6">
    <name type="scientific">Octadecabacter temperatus</name>
    <dbReference type="NCBI Taxonomy" id="1458307"/>
    <lineage>
        <taxon>Bacteria</taxon>
        <taxon>Pseudomonadati</taxon>
        <taxon>Pseudomonadota</taxon>
        <taxon>Alphaproteobacteria</taxon>
        <taxon>Rhodobacterales</taxon>
        <taxon>Roseobacteraceae</taxon>
        <taxon>Octadecabacter</taxon>
    </lineage>
</organism>
<dbReference type="Proteomes" id="UP000067444">
    <property type="component" value="Chromosome"/>
</dbReference>
<dbReference type="AlphaFoldDB" id="A0A0K0Y346"/>
<accession>A0A0K0Y346</accession>
<sequence length="293" mass="31989">MPAPLHGSYLHPIHRVTVGETDVTTVRDGALTMEVSPPFLLDHNAEDIAQISAAAHLPATQIENGFTPTLVNTGSKLVLFDTGFGAMGRDKGAGNLRQNLALAGYAPEDIDVIAFTHMHPDHIGGLLEDGKPAFPNAQLMIGRREFDEWFSGASIPPQRAQNRDLFLKIIAPLADQFTFLEDGSEVCSGVTAMAAFGHSLGHMMYHLESGGDRALVWGDVANHYVYSVEHPDSPVGFDDDKDMAIATRKRVLDMVHTDGILVAGHHMPFPSIGYIERGGDKYRWVPASYQHRI</sequence>
<evidence type="ECO:0000256" key="2">
    <source>
        <dbReference type="ARBA" id="ARBA00022723"/>
    </source>
</evidence>
<dbReference type="InterPro" id="IPR051013">
    <property type="entry name" value="MBL_superfamily_lactonases"/>
</dbReference>
<dbReference type="GO" id="GO:0016787">
    <property type="term" value="F:hydrolase activity"/>
    <property type="evidence" value="ECO:0007669"/>
    <property type="project" value="UniProtKB-KW"/>
</dbReference>
<dbReference type="PANTHER" id="PTHR42978">
    <property type="entry name" value="QUORUM-QUENCHING LACTONASE YTNP-RELATED-RELATED"/>
    <property type="match status" value="1"/>
</dbReference>
<dbReference type="EC" id="3.1.1.-" evidence="5"/>
<keyword evidence="6" id="KW-1185">Reference proteome</keyword>
<dbReference type="STRING" id="1458307.OSB_08030"/>
<proteinExistence type="inferred from homology"/>
<dbReference type="SUPFAM" id="SSF56281">
    <property type="entry name" value="Metallo-hydrolase/oxidoreductase"/>
    <property type="match status" value="1"/>
</dbReference>
<dbReference type="Pfam" id="PF00753">
    <property type="entry name" value="Lactamase_B"/>
    <property type="match status" value="1"/>
</dbReference>
<dbReference type="SMART" id="SM00849">
    <property type="entry name" value="Lactamase_B"/>
    <property type="match status" value="1"/>
</dbReference>
<dbReference type="PANTHER" id="PTHR42978:SF6">
    <property type="entry name" value="QUORUM-QUENCHING LACTONASE YTNP-RELATED"/>
    <property type="match status" value="1"/>
</dbReference>
<keyword evidence="4" id="KW-0862">Zinc</keyword>